<keyword evidence="9" id="KW-0472">Membrane</keyword>
<name>A0A7T8BAT5_9SPIR</name>
<dbReference type="SMART" id="SM00387">
    <property type="entry name" value="HATPase_c"/>
    <property type="match status" value="1"/>
</dbReference>
<keyword evidence="4" id="KW-0808">Transferase</keyword>
<evidence type="ECO:0000259" key="10">
    <source>
        <dbReference type="PROSITE" id="PS50109"/>
    </source>
</evidence>
<dbReference type="PROSITE" id="PS50109">
    <property type="entry name" value="HIS_KIN"/>
    <property type="match status" value="1"/>
</dbReference>
<dbReference type="SUPFAM" id="SSF47226">
    <property type="entry name" value="Histidine-containing phosphotransfer domain, HPT domain"/>
    <property type="match status" value="1"/>
</dbReference>
<dbReference type="PROSITE" id="PS50894">
    <property type="entry name" value="HPT"/>
    <property type="match status" value="1"/>
</dbReference>
<feature type="transmembrane region" description="Helical" evidence="9">
    <location>
        <begin position="60"/>
        <end position="80"/>
    </location>
</feature>
<keyword evidence="9" id="KW-0812">Transmembrane</keyword>
<evidence type="ECO:0000313" key="12">
    <source>
        <dbReference type="EMBL" id="QQO11074.1"/>
    </source>
</evidence>
<dbReference type="GO" id="GO:0005524">
    <property type="term" value="F:ATP binding"/>
    <property type="evidence" value="ECO:0007669"/>
    <property type="project" value="UniProtKB-KW"/>
</dbReference>
<keyword evidence="7" id="KW-0067">ATP-binding</keyword>
<dbReference type="Gene3D" id="3.30.565.10">
    <property type="entry name" value="Histidine kinase-like ATPase, C-terminal domain"/>
    <property type="match status" value="1"/>
</dbReference>
<dbReference type="PANTHER" id="PTHR43395">
    <property type="entry name" value="SENSOR HISTIDINE KINASE CHEA"/>
    <property type="match status" value="1"/>
</dbReference>
<dbReference type="SUPFAM" id="SSF55874">
    <property type="entry name" value="ATPase domain of HSP90 chaperone/DNA topoisomerase II/histidine kinase"/>
    <property type="match status" value="1"/>
</dbReference>
<dbReference type="InterPro" id="IPR008207">
    <property type="entry name" value="Sig_transdc_His_kin_Hpt_dom"/>
</dbReference>
<evidence type="ECO:0000256" key="9">
    <source>
        <dbReference type="SAM" id="Phobius"/>
    </source>
</evidence>
<dbReference type="Gene3D" id="1.20.120.160">
    <property type="entry name" value="HPT domain"/>
    <property type="match status" value="1"/>
</dbReference>
<feature type="transmembrane region" description="Helical" evidence="9">
    <location>
        <begin position="112"/>
        <end position="131"/>
    </location>
</feature>
<dbReference type="InterPro" id="IPR036890">
    <property type="entry name" value="HATPase_C_sf"/>
</dbReference>
<dbReference type="Proteomes" id="UP000595917">
    <property type="component" value="Chromosome"/>
</dbReference>
<evidence type="ECO:0000256" key="6">
    <source>
        <dbReference type="ARBA" id="ARBA00022777"/>
    </source>
</evidence>
<keyword evidence="13" id="KW-1185">Reference proteome</keyword>
<evidence type="ECO:0000259" key="11">
    <source>
        <dbReference type="PROSITE" id="PS50894"/>
    </source>
</evidence>
<dbReference type="InterPro" id="IPR051315">
    <property type="entry name" value="Bact_Chemotaxis_CheA"/>
</dbReference>
<dbReference type="KEGG" id="bhc:JFL75_09200"/>
<reference evidence="12" key="1">
    <citation type="submission" date="2021-01" db="EMBL/GenBank/DDBJ databases">
        <title>Description of Breznakiella homolactica.</title>
        <authorList>
            <person name="Song Y."/>
            <person name="Brune A."/>
        </authorList>
    </citation>
    <scope>NUCLEOTIDE SEQUENCE</scope>
    <source>
        <strain evidence="12">RmG30</strain>
    </source>
</reference>
<dbReference type="PRINTS" id="PR00344">
    <property type="entry name" value="BCTRLSENSOR"/>
</dbReference>
<feature type="domain" description="Histidine kinase" evidence="10">
    <location>
        <begin position="414"/>
        <end position="657"/>
    </location>
</feature>
<keyword evidence="9" id="KW-1133">Transmembrane helix</keyword>
<evidence type="ECO:0000256" key="3">
    <source>
        <dbReference type="ARBA" id="ARBA00022553"/>
    </source>
</evidence>
<keyword evidence="3 8" id="KW-0597">Phosphoprotein</keyword>
<dbReference type="RefSeq" id="WP_215628383.1">
    <property type="nucleotide sequence ID" value="NZ_CP067089.2"/>
</dbReference>
<gene>
    <name evidence="12" type="ORF">JFL75_09200</name>
</gene>
<feature type="domain" description="HPt" evidence="11">
    <location>
        <begin position="353"/>
        <end position="461"/>
    </location>
</feature>
<keyword evidence="5" id="KW-0547">Nucleotide-binding</keyword>
<dbReference type="InterPro" id="IPR036641">
    <property type="entry name" value="HPT_dom_sf"/>
</dbReference>
<evidence type="ECO:0000256" key="2">
    <source>
        <dbReference type="ARBA" id="ARBA00012438"/>
    </source>
</evidence>
<dbReference type="Pfam" id="PF02518">
    <property type="entry name" value="HATPase_c"/>
    <property type="match status" value="1"/>
</dbReference>
<dbReference type="PANTHER" id="PTHR43395:SF1">
    <property type="entry name" value="CHEMOTAXIS PROTEIN CHEA"/>
    <property type="match status" value="1"/>
</dbReference>
<protein>
    <recommendedName>
        <fullName evidence="2">histidine kinase</fullName>
        <ecNumber evidence="2">2.7.13.3</ecNumber>
    </recommendedName>
</protein>
<sequence>MASSAKNIFLNILTSGKPIENEEDGMPAEIVRYILLNASLLIGSIMLVVFGIGVILDGEIFQGAIDLLVAVYAMTGFFILRTRVPYIYPAFLTILSAMALFTFLVADGGIQGFGGLWIYVFPIFTIFALGLRIGLAMCAVQFAAVTAIVFVPGLAAFPYDISAAFRISAVYLMVVLCTIVFEQTRLTKDRVAERLNRIVKVERDEITAMKDNLKVGIFFMNREYIIQGQYSKAMENVMAVTGLQDRSFMELLMASLKQREQDTLMDYFTMVFERSFDNQMLEDINPLHEFSYFSTETGDEKTLRCTFSAVDRENGEVFILGTVQDITHEVALQRQLSEEENKRQEEMKALFEVIQIEPRVFNDFLEDTDFEFNRVNEILRNREVSTRDAVIELYQSIHAVKSNAVILGLENFSTSLHEFESELKELREKDEITFEDILHITVELEAIMKTTDGFKDILARIRSFRTSDRKNQDEYVLLQSLQKVADKASQDLGKKVKLEISHIDLNAIENGPRRVMKEVLTQLVRNAVSHGIESPDERVSCGKKEEGIIQLSIKEKEGTIHIKLKDDGKGLDFSKIRKKAEELNLIKNTDQKQDKNFLLKTIFSPGFSTEGTASMHAGRGIGLNLVRERVRGVNGSIKLQSENGKGTAFNIYIPLERKESDSIAS</sequence>
<keyword evidence="6" id="KW-0418">Kinase</keyword>
<evidence type="ECO:0000313" key="13">
    <source>
        <dbReference type="Proteomes" id="UP000595917"/>
    </source>
</evidence>
<feature type="transmembrane region" description="Helical" evidence="9">
    <location>
        <begin position="87"/>
        <end position="106"/>
    </location>
</feature>
<evidence type="ECO:0000256" key="8">
    <source>
        <dbReference type="PROSITE-ProRule" id="PRU00110"/>
    </source>
</evidence>
<feature type="transmembrane region" description="Helical" evidence="9">
    <location>
        <begin position="138"/>
        <end position="157"/>
    </location>
</feature>
<feature type="modified residue" description="Phosphohistidine" evidence="8">
    <location>
        <position position="398"/>
    </location>
</feature>
<dbReference type="AlphaFoldDB" id="A0A7T8BAT5"/>
<organism evidence="12 13">
    <name type="scientific">Breznakiella homolactica</name>
    <dbReference type="NCBI Taxonomy" id="2798577"/>
    <lineage>
        <taxon>Bacteria</taxon>
        <taxon>Pseudomonadati</taxon>
        <taxon>Spirochaetota</taxon>
        <taxon>Spirochaetia</taxon>
        <taxon>Spirochaetales</taxon>
        <taxon>Breznakiellaceae</taxon>
        <taxon>Breznakiella</taxon>
    </lineage>
</organism>
<evidence type="ECO:0000256" key="7">
    <source>
        <dbReference type="ARBA" id="ARBA00022840"/>
    </source>
</evidence>
<dbReference type="InterPro" id="IPR003594">
    <property type="entry name" value="HATPase_dom"/>
</dbReference>
<dbReference type="EC" id="2.7.13.3" evidence="2"/>
<feature type="transmembrane region" description="Helical" evidence="9">
    <location>
        <begin position="34"/>
        <end position="54"/>
    </location>
</feature>
<dbReference type="InterPro" id="IPR005467">
    <property type="entry name" value="His_kinase_dom"/>
</dbReference>
<proteinExistence type="predicted"/>
<accession>A0A7T8BAT5</accession>
<dbReference type="FunFam" id="3.30.565.10:FF:000016">
    <property type="entry name" value="Chemotaxis protein CheA, putative"/>
    <property type="match status" value="1"/>
</dbReference>
<evidence type="ECO:0000256" key="5">
    <source>
        <dbReference type="ARBA" id="ARBA00022741"/>
    </source>
</evidence>
<evidence type="ECO:0000256" key="1">
    <source>
        <dbReference type="ARBA" id="ARBA00000085"/>
    </source>
</evidence>
<dbReference type="InterPro" id="IPR004358">
    <property type="entry name" value="Sig_transdc_His_kin-like_C"/>
</dbReference>
<comment type="catalytic activity">
    <reaction evidence="1">
        <text>ATP + protein L-histidine = ADP + protein N-phospho-L-histidine.</text>
        <dbReference type="EC" id="2.7.13.3"/>
    </reaction>
</comment>
<dbReference type="Gene3D" id="3.30.450.20">
    <property type="entry name" value="PAS domain"/>
    <property type="match status" value="1"/>
</dbReference>
<dbReference type="GO" id="GO:0000155">
    <property type="term" value="F:phosphorelay sensor kinase activity"/>
    <property type="evidence" value="ECO:0007669"/>
    <property type="project" value="UniProtKB-ARBA"/>
</dbReference>
<dbReference type="EMBL" id="CP067089">
    <property type="protein sequence ID" value="QQO11074.1"/>
    <property type="molecule type" value="Genomic_DNA"/>
</dbReference>
<evidence type="ECO:0000256" key="4">
    <source>
        <dbReference type="ARBA" id="ARBA00022679"/>
    </source>
</evidence>